<keyword evidence="1" id="KW-0808">Transferase</keyword>
<evidence type="ECO:0000256" key="3">
    <source>
        <dbReference type="ARBA" id="ARBA00023012"/>
    </source>
</evidence>
<dbReference type="InterPro" id="IPR005467">
    <property type="entry name" value="His_kinase_dom"/>
</dbReference>
<feature type="domain" description="Histidine kinase" evidence="6">
    <location>
        <begin position="230"/>
        <end position="418"/>
    </location>
</feature>
<dbReference type="InterPro" id="IPR001789">
    <property type="entry name" value="Sig_transdc_resp-reg_receiver"/>
</dbReference>
<dbReference type="PROSITE" id="PS50109">
    <property type="entry name" value="HIS_KIN"/>
    <property type="match status" value="1"/>
</dbReference>
<dbReference type="AlphaFoldDB" id="A0A103Z9K9"/>
<dbReference type="Proteomes" id="UP000069001">
    <property type="component" value="Unassembled WGS sequence"/>
</dbReference>
<evidence type="ECO:0000259" key="6">
    <source>
        <dbReference type="PROSITE" id="PS50109"/>
    </source>
</evidence>
<evidence type="ECO:0000313" key="9">
    <source>
        <dbReference type="Proteomes" id="UP000069001"/>
    </source>
</evidence>
<dbReference type="Pfam" id="PF07730">
    <property type="entry name" value="HisKA_3"/>
    <property type="match status" value="1"/>
</dbReference>
<dbReference type="GO" id="GO:0000155">
    <property type="term" value="F:phosphorelay sensor kinase activity"/>
    <property type="evidence" value="ECO:0007669"/>
    <property type="project" value="InterPro"/>
</dbReference>
<organism evidence="8 9">
    <name type="scientific">Burkholderia cepacia</name>
    <name type="common">Pseudomonas cepacia</name>
    <dbReference type="NCBI Taxonomy" id="292"/>
    <lineage>
        <taxon>Bacteria</taxon>
        <taxon>Pseudomonadati</taxon>
        <taxon>Pseudomonadota</taxon>
        <taxon>Betaproteobacteria</taxon>
        <taxon>Burkholderiales</taxon>
        <taxon>Burkholderiaceae</taxon>
        <taxon>Burkholderia</taxon>
        <taxon>Burkholderia cepacia complex</taxon>
    </lineage>
</organism>
<evidence type="ECO:0008006" key="10">
    <source>
        <dbReference type="Google" id="ProtNLM"/>
    </source>
</evidence>
<dbReference type="Gene3D" id="3.30.565.10">
    <property type="entry name" value="Histidine kinase-like ATPase, C-terminal domain"/>
    <property type="match status" value="1"/>
</dbReference>
<sequence>MTARLPNRADETDTAASLLVVDDTPAHLGVLTHALGGKGYRVLTALDGIEAIARARLTQPDLILLDVRMPGINGFETCRRLKADDSTRDISVIFMTSLNTPSDLVEGFAAGGVDYLTKPVRLAELIARVETHLTIRAMHRRLTRQNQQLRNEIGEREQAQAELAQARRDLERRVAERTGELARTNASLTAQIDERKRAETALLASREQLRAFSAHMETVREEERKRIAMEIHDELGQLLTALRMDVALLRKRLPDDPAVRQKTDDIRELVERTTWMVRNVANHLRPSALNFGIVAALEWLADDFCRRGGIECDLSVRGGEPALDDKHATALFRIAQAALTNVVRHARATRATLMLDSTAAGLTLRIGDDGCGFDQVVAKNGYGLLGMRERARLIGAVLEIDTAPRSGTIVSISLTISS</sequence>
<dbReference type="CDD" id="cd16917">
    <property type="entry name" value="HATPase_UhpB-NarQ-NarX-like"/>
    <property type="match status" value="1"/>
</dbReference>
<feature type="domain" description="Response regulatory" evidence="7">
    <location>
        <begin position="17"/>
        <end position="133"/>
    </location>
</feature>
<keyword evidence="4" id="KW-0597">Phosphoprotein</keyword>
<protein>
    <recommendedName>
        <fullName evidence="10">Response regulator</fullName>
    </recommendedName>
</protein>
<keyword evidence="5" id="KW-0175">Coiled coil</keyword>
<dbReference type="InterPro" id="IPR003594">
    <property type="entry name" value="HATPase_dom"/>
</dbReference>
<dbReference type="PROSITE" id="PS50110">
    <property type="entry name" value="RESPONSE_REGULATORY"/>
    <property type="match status" value="1"/>
</dbReference>
<dbReference type="InterPro" id="IPR050482">
    <property type="entry name" value="Sensor_HK_TwoCompSys"/>
</dbReference>
<evidence type="ECO:0000256" key="2">
    <source>
        <dbReference type="ARBA" id="ARBA00022777"/>
    </source>
</evidence>
<keyword evidence="2" id="KW-0418">Kinase</keyword>
<dbReference type="SUPFAM" id="SSF55874">
    <property type="entry name" value="ATPase domain of HSP90 chaperone/DNA topoisomerase II/histidine kinase"/>
    <property type="match status" value="1"/>
</dbReference>
<gene>
    <name evidence="8" type="ORF">WS90_25075</name>
</gene>
<feature type="coiled-coil region" evidence="5">
    <location>
        <begin position="139"/>
        <end position="176"/>
    </location>
</feature>
<dbReference type="Gene3D" id="1.20.5.1930">
    <property type="match status" value="1"/>
</dbReference>
<dbReference type="RefSeq" id="WP_059731779.1">
    <property type="nucleotide sequence ID" value="NZ_LOYH01000089.1"/>
</dbReference>
<dbReference type="GO" id="GO:0016020">
    <property type="term" value="C:membrane"/>
    <property type="evidence" value="ECO:0007669"/>
    <property type="project" value="InterPro"/>
</dbReference>
<reference evidence="8 9" key="1">
    <citation type="submission" date="2015-11" db="EMBL/GenBank/DDBJ databases">
        <title>Expanding the genomic diversity of Burkholderia species for the development of highly accurate diagnostics.</title>
        <authorList>
            <person name="Sahl J."/>
            <person name="Keim P."/>
            <person name="Wagner D."/>
        </authorList>
    </citation>
    <scope>NUCLEOTIDE SEQUENCE [LARGE SCALE GENOMIC DNA]</scope>
    <source>
        <strain evidence="8 9">MSMB1302</strain>
    </source>
</reference>
<dbReference type="InterPro" id="IPR036890">
    <property type="entry name" value="HATPase_C_sf"/>
</dbReference>
<comment type="caution">
    <text evidence="8">The sequence shown here is derived from an EMBL/GenBank/DDBJ whole genome shotgun (WGS) entry which is preliminary data.</text>
</comment>
<dbReference type="GO" id="GO:0046983">
    <property type="term" value="F:protein dimerization activity"/>
    <property type="evidence" value="ECO:0007669"/>
    <property type="project" value="InterPro"/>
</dbReference>
<name>A0A103Z9K9_BURCE</name>
<dbReference type="SUPFAM" id="SSF52172">
    <property type="entry name" value="CheY-like"/>
    <property type="match status" value="1"/>
</dbReference>
<dbReference type="Pfam" id="PF02518">
    <property type="entry name" value="HATPase_c"/>
    <property type="match status" value="1"/>
</dbReference>
<dbReference type="InterPro" id="IPR011712">
    <property type="entry name" value="Sig_transdc_His_kin_sub3_dim/P"/>
</dbReference>
<evidence type="ECO:0000256" key="1">
    <source>
        <dbReference type="ARBA" id="ARBA00022679"/>
    </source>
</evidence>
<dbReference type="SMART" id="SM00448">
    <property type="entry name" value="REC"/>
    <property type="match status" value="1"/>
</dbReference>
<dbReference type="InterPro" id="IPR011006">
    <property type="entry name" value="CheY-like_superfamily"/>
</dbReference>
<evidence type="ECO:0000256" key="5">
    <source>
        <dbReference type="SAM" id="Coils"/>
    </source>
</evidence>
<feature type="modified residue" description="4-aspartylphosphate" evidence="4">
    <location>
        <position position="66"/>
    </location>
</feature>
<dbReference type="PANTHER" id="PTHR24421">
    <property type="entry name" value="NITRATE/NITRITE SENSOR PROTEIN NARX-RELATED"/>
    <property type="match status" value="1"/>
</dbReference>
<dbReference type="Pfam" id="PF00072">
    <property type="entry name" value="Response_reg"/>
    <property type="match status" value="1"/>
</dbReference>
<dbReference type="Gene3D" id="3.40.50.2300">
    <property type="match status" value="1"/>
</dbReference>
<dbReference type="EMBL" id="LOYH01000089">
    <property type="protein sequence ID" value="KVK75925.1"/>
    <property type="molecule type" value="Genomic_DNA"/>
</dbReference>
<dbReference type="PANTHER" id="PTHR24421:SF59">
    <property type="entry name" value="OXYGEN SENSOR HISTIDINE KINASE NREB"/>
    <property type="match status" value="1"/>
</dbReference>
<accession>A0A103Z9K9</accession>
<proteinExistence type="predicted"/>
<keyword evidence="3" id="KW-0902">Two-component regulatory system</keyword>
<dbReference type="CDD" id="cd19920">
    <property type="entry name" value="REC_PA4781-like"/>
    <property type="match status" value="1"/>
</dbReference>
<evidence type="ECO:0000259" key="7">
    <source>
        <dbReference type="PROSITE" id="PS50110"/>
    </source>
</evidence>
<evidence type="ECO:0000256" key="4">
    <source>
        <dbReference type="PROSITE-ProRule" id="PRU00169"/>
    </source>
</evidence>
<evidence type="ECO:0000313" key="8">
    <source>
        <dbReference type="EMBL" id="KVK75925.1"/>
    </source>
</evidence>